<reference evidence="2" key="1">
    <citation type="submission" date="2016-05" db="EMBL/GenBank/DDBJ databases">
        <title>Comparative genomics of biotechnologically important yeasts.</title>
        <authorList>
            <consortium name="DOE Joint Genome Institute"/>
            <person name="Riley R."/>
            <person name="Haridas S."/>
            <person name="Wolfe K.H."/>
            <person name="Lopes M.R."/>
            <person name="Hittinger C.T."/>
            <person name="Goker M."/>
            <person name="Salamov A."/>
            <person name="Wisecaver J."/>
            <person name="Long T.M."/>
            <person name="Aerts A.L."/>
            <person name="Barry K."/>
            <person name="Choi C."/>
            <person name="Clum A."/>
            <person name="Coughlan A.Y."/>
            <person name="Deshpande S."/>
            <person name="Douglass A.P."/>
            <person name="Hanson S.J."/>
            <person name="Klenk H.-P."/>
            <person name="Labutti K."/>
            <person name="Lapidus A."/>
            <person name="Lindquist E."/>
            <person name="Lipzen A."/>
            <person name="Meier-Kolthoff J.P."/>
            <person name="Ohm R.A."/>
            <person name="Otillar R.P."/>
            <person name="Pangilinan J."/>
            <person name="Peng Y."/>
            <person name="Rokas A."/>
            <person name="Rosa C.A."/>
            <person name="Scheuner C."/>
            <person name="Sibirny A.A."/>
            <person name="Slot J.C."/>
            <person name="Stielow J.B."/>
            <person name="Sun H."/>
            <person name="Kurtzman C.P."/>
            <person name="Blackwell M."/>
            <person name="Grigoriev I.V."/>
            <person name="Jeffries T.W."/>
        </authorList>
    </citation>
    <scope>NUCLEOTIDE SEQUENCE [LARGE SCALE GENOMIC DNA]</scope>
    <source>
        <strain evidence="2">DSM 1968</strain>
    </source>
</reference>
<name>A0A1D2VII2_9ASCO</name>
<organism evidence="1 2">
    <name type="scientific">Ascoidea rubescens DSM 1968</name>
    <dbReference type="NCBI Taxonomy" id="1344418"/>
    <lineage>
        <taxon>Eukaryota</taxon>
        <taxon>Fungi</taxon>
        <taxon>Dikarya</taxon>
        <taxon>Ascomycota</taxon>
        <taxon>Saccharomycotina</taxon>
        <taxon>Saccharomycetes</taxon>
        <taxon>Ascoideaceae</taxon>
        <taxon>Ascoidea</taxon>
    </lineage>
</organism>
<evidence type="ECO:0000313" key="2">
    <source>
        <dbReference type="Proteomes" id="UP000095038"/>
    </source>
</evidence>
<dbReference type="Proteomes" id="UP000095038">
    <property type="component" value="Unassembled WGS sequence"/>
</dbReference>
<proteinExistence type="predicted"/>
<dbReference type="EMBL" id="KV454479">
    <property type="protein sequence ID" value="ODV61444.1"/>
    <property type="molecule type" value="Genomic_DNA"/>
</dbReference>
<keyword evidence="2" id="KW-1185">Reference proteome</keyword>
<dbReference type="AlphaFoldDB" id="A0A1D2VII2"/>
<evidence type="ECO:0000313" key="1">
    <source>
        <dbReference type="EMBL" id="ODV61444.1"/>
    </source>
</evidence>
<dbReference type="RefSeq" id="XP_020047751.1">
    <property type="nucleotide sequence ID" value="XM_020193069.1"/>
</dbReference>
<dbReference type="GeneID" id="30966705"/>
<accession>A0A1D2VII2</accession>
<dbReference type="InParanoid" id="A0A1D2VII2"/>
<sequence>MSTICPSCKTDRSIWYSSPQNISNYFAKHQHKLCFSCANKKLERMISIRETQLKLQQINNGYYY</sequence>
<protein>
    <submittedName>
        <fullName evidence="1">Uncharacterized protein</fullName>
    </submittedName>
</protein>
<gene>
    <name evidence="1" type="ORF">ASCRUDRAFT_75457</name>
</gene>